<comment type="caution">
    <text evidence="3">The sequence shown here is derived from an EMBL/GenBank/DDBJ whole genome shotgun (WGS) entry which is preliminary data.</text>
</comment>
<feature type="transmembrane region" description="Helical" evidence="2">
    <location>
        <begin position="336"/>
        <end position="364"/>
    </location>
</feature>
<accession>A0A1E5QL91</accession>
<dbReference type="PANTHER" id="PTHR47380">
    <property type="entry name" value="OS02G0533000 PROTEIN"/>
    <property type="match status" value="1"/>
</dbReference>
<evidence type="ECO:0000256" key="1">
    <source>
        <dbReference type="SAM" id="MobiDB-lite"/>
    </source>
</evidence>
<evidence type="ECO:0000313" key="3">
    <source>
        <dbReference type="EMBL" id="OEJ75446.1"/>
    </source>
</evidence>
<feature type="transmembrane region" description="Helical" evidence="2">
    <location>
        <begin position="303"/>
        <end position="324"/>
    </location>
</feature>
<keyword evidence="2" id="KW-1133">Transmembrane helix</keyword>
<keyword evidence="2" id="KW-0812">Transmembrane</keyword>
<feature type="transmembrane region" description="Helical" evidence="2">
    <location>
        <begin position="89"/>
        <end position="118"/>
    </location>
</feature>
<proteinExistence type="predicted"/>
<dbReference type="InterPro" id="IPR044200">
    <property type="entry name" value="At5g03900-like"/>
</dbReference>
<dbReference type="RefSeq" id="WP_069966926.1">
    <property type="nucleotide sequence ID" value="NZ_CM124774.1"/>
</dbReference>
<reference evidence="3" key="1">
    <citation type="submission" date="2016-09" db="EMBL/GenBank/DDBJ databases">
        <title>Draft genome of thermotolerant cyanobacterium Desertifilum sp. strain IPPAS B-1220.</title>
        <authorList>
            <person name="Sinetova M.A."/>
            <person name="Bolakhan K."/>
            <person name="Zayadan B.K."/>
            <person name="Mironov K.S."/>
            <person name="Ustinova V."/>
            <person name="Kupriyanova E.V."/>
            <person name="Sidorov R.A."/>
            <person name="Skrypnik A.N."/>
            <person name="Gogoleva N.E."/>
            <person name="Gogolev Y.V."/>
            <person name="Los D.A."/>
        </authorList>
    </citation>
    <scope>NUCLEOTIDE SEQUENCE [LARGE SCALE GENOMIC DNA]</scope>
    <source>
        <strain evidence="3">IPPAS B-1220</strain>
    </source>
</reference>
<dbReference type="PANTHER" id="PTHR47380:SF4">
    <property type="entry name" value="OS02G0533000 PROTEIN"/>
    <property type="match status" value="1"/>
</dbReference>
<sequence>MTVADPKIMQAVEQLGYRVTVGDIATQAGLNVNLAERGLLALASEAGGHLQVAESGEIAYQFPRHFRAVLRNKYWRLRLQEWWEKVWRVLFYLIRISFGIFLVLSILAILVAISVIVISISASGGGDSGGNNRNRSSGGGFMFFPSYWISDLIWFFNPRYSRRGYYPTQRSPRRKSADNPDSMSFLESVYSFLFGDGNPNANLEERRWQDIATIIRNHQGAVVAEQIAPYLDDLGQGYSNEYEEYMLPVLTRFNGRPEVSEQGGLVYHFPELQTTATQRKVQAVPEYLREFRWRFSQASSGQIMLAVGLGAVNLIGALVLGSLLADGAIAAEIGGYIAFVQSIYGVLLGYGIAFLLVPLIRYFWNGWRNRKIDTRNQQREARATLLQSPNPALEQKLEYARQFAAEHIISSDNLAYTTETDLLDQEVARSDQTDAEWQRRLSERNSEREGGIES</sequence>
<feature type="region of interest" description="Disordered" evidence="1">
    <location>
        <begin position="434"/>
        <end position="454"/>
    </location>
</feature>
<dbReference type="AlphaFoldDB" id="A0A1E5QL91"/>
<protein>
    <submittedName>
        <fullName evidence="3">Uncharacterized protein</fullName>
    </submittedName>
</protein>
<dbReference type="EMBL" id="MJGC01000050">
    <property type="protein sequence ID" value="OEJ75446.1"/>
    <property type="molecule type" value="Genomic_DNA"/>
</dbReference>
<evidence type="ECO:0000256" key="2">
    <source>
        <dbReference type="SAM" id="Phobius"/>
    </source>
</evidence>
<feature type="transmembrane region" description="Helical" evidence="2">
    <location>
        <begin position="138"/>
        <end position="156"/>
    </location>
</feature>
<name>A0A1E5QL91_9CYAN</name>
<dbReference type="STRING" id="1781255.BH720_09370"/>
<organism evidence="3">
    <name type="scientific">Desertifilum tharense IPPAS B-1220</name>
    <dbReference type="NCBI Taxonomy" id="1781255"/>
    <lineage>
        <taxon>Bacteria</taxon>
        <taxon>Bacillati</taxon>
        <taxon>Cyanobacteriota</taxon>
        <taxon>Cyanophyceae</taxon>
        <taxon>Desertifilales</taxon>
        <taxon>Desertifilaceae</taxon>
        <taxon>Desertifilum</taxon>
    </lineage>
</organism>
<gene>
    <name evidence="3" type="ORF">BH720_09370</name>
</gene>
<keyword evidence="2" id="KW-0472">Membrane</keyword>